<dbReference type="EMBL" id="SFAV01000027">
    <property type="protein sequence ID" value="TRU92699.1"/>
    <property type="molecule type" value="Genomic_DNA"/>
</dbReference>
<evidence type="ECO:0000313" key="1">
    <source>
        <dbReference type="EMBL" id="TRU92699.1"/>
    </source>
</evidence>
<accession>A0A552JAC4</accession>
<evidence type="ECO:0000313" key="2">
    <source>
        <dbReference type="Proteomes" id="UP000319191"/>
    </source>
</evidence>
<comment type="caution">
    <text evidence="1">The sequence shown here is derived from an EMBL/GenBank/DDBJ whole genome shotgun (WGS) entry which is preliminary data.</text>
</comment>
<protein>
    <submittedName>
        <fullName evidence="1">Uncharacterized protein</fullName>
    </submittedName>
</protein>
<reference evidence="1 2" key="1">
    <citation type="submission" date="2019-01" db="EMBL/GenBank/DDBJ databases">
        <title>Coherence of Microcystis species and biogeography revealed through population genomics.</title>
        <authorList>
            <person name="Perez-Carrascal O.M."/>
            <person name="Terrat Y."/>
            <person name="Giani A."/>
            <person name="Fortin N."/>
            <person name="Tromas N."/>
            <person name="Shapiro B.J."/>
        </authorList>
    </citation>
    <scope>NUCLEOTIDE SEQUENCE [LARGE SCALE GENOMIC DNA]</scope>
    <source>
        <strain evidence="1">Mn_MB_F_20050700_S1D</strain>
    </source>
</reference>
<dbReference type="AlphaFoldDB" id="A0A552JAC4"/>
<sequence length="119" mass="13511">METDEVIALLDKHKYIVESYVLVRELKICLNVGAVHFYPKIRIKIWKSSVNSREPFHFTVSHNVHTPTQFGPYYPSVAQAVTESQAIHSAISAITTFLVSAINEGHEPSDDWLVPNEDF</sequence>
<dbReference type="Proteomes" id="UP000319191">
    <property type="component" value="Unassembled WGS sequence"/>
</dbReference>
<proteinExistence type="predicted"/>
<organism evidence="1 2">
    <name type="scientific">Microcystis novacekii Mn_MB_F_20050700_S1D</name>
    <dbReference type="NCBI Taxonomy" id="2486266"/>
    <lineage>
        <taxon>Bacteria</taxon>
        <taxon>Bacillati</taxon>
        <taxon>Cyanobacteriota</taxon>
        <taxon>Cyanophyceae</taxon>
        <taxon>Oscillatoriophycideae</taxon>
        <taxon>Chroococcales</taxon>
        <taxon>Microcystaceae</taxon>
        <taxon>Microcystis</taxon>
    </lineage>
</organism>
<gene>
    <name evidence="1" type="ORF">EWV54_02345</name>
</gene>
<name>A0A552JAC4_9CHRO</name>